<evidence type="ECO:0000256" key="8">
    <source>
        <dbReference type="ARBA" id="ARBA00023136"/>
    </source>
</evidence>
<evidence type="ECO:0000313" key="11">
    <source>
        <dbReference type="Proteomes" id="UP000050525"/>
    </source>
</evidence>
<keyword evidence="8 9" id="KW-0472">Membrane</keyword>
<dbReference type="AlphaFoldDB" id="A0A151N8G9"/>
<organism evidence="10 11">
    <name type="scientific">Alligator mississippiensis</name>
    <name type="common">American alligator</name>
    <dbReference type="NCBI Taxonomy" id="8496"/>
    <lineage>
        <taxon>Eukaryota</taxon>
        <taxon>Metazoa</taxon>
        <taxon>Chordata</taxon>
        <taxon>Craniata</taxon>
        <taxon>Vertebrata</taxon>
        <taxon>Euteleostomi</taxon>
        <taxon>Archelosauria</taxon>
        <taxon>Archosauria</taxon>
        <taxon>Crocodylia</taxon>
        <taxon>Alligatoridae</taxon>
        <taxon>Alligatorinae</taxon>
        <taxon>Alligator</taxon>
    </lineage>
</organism>
<evidence type="ECO:0000256" key="2">
    <source>
        <dbReference type="ARBA" id="ARBA00004496"/>
    </source>
</evidence>
<evidence type="ECO:0000256" key="9">
    <source>
        <dbReference type="SAM" id="Phobius"/>
    </source>
</evidence>
<keyword evidence="5" id="KW-0735">Signal-anchor</keyword>
<keyword evidence="6 9" id="KW-1133">Transmembrane helix</keyword>
<name>A0A151N8G9_ALLMI</name>
<evidence type="ECO:0000313" key="10">
    <source>
        <dbReference type="EMBL" id="KYO33114.1"/>
    </source>
</evidence>
<gene>
    <name evidence="10" type="ORF">Y1Q_0014913</name>
</gene>
<protein>
    <recommendedName>
        <fullName evidence="12">CF089 protein</fullName>
    </recommendedName>
</protein>
<evidence type="ECO:0000256" key="6">
    <source>
        <dbReference type="ARBA" id="ARBA00022989"/>
    </source>
</evidence>
<comment type="subcellular location">
    <subcellularLocation>
        <location evidence="2">Cytoplasm</location>
    </subcellularLocation>
    <subcellularLocation>
        <location evidence="1">Golgi apparatus membrane</location>
        <topology evidence="1">Single-pass type II membrane protein</topology>
    </subcellularLocation>
</comment>
<keyword evidence="7" id="KW-0333">Golgi apparatus</keyword>
<feature type="transmembrane region" description="Helical" evidence="9">
    <location>
        <begin position="87"/>
        <end position="108"/>
    </location>
</feature>
<proteinExistence type="predicted"/>
<evidence type="ECO:0000256" key="1">
    <source>
        <dbReference type="ARBA" id="ARBA00004323"/>
    </source>
</evidence>
<accession>A0A151N8G9</accession>
<dbReference type="InterPro" id="IPR038757">
    <property type="entry name" value="BRAP"/>
</dbReference>
<evidence type="ECO:0000256" key="3">
    <source>
        <dbReference type="ARBA" id="ARBA00022490"/>
    </source>
</evidence>
<comment type="caution">
    <text evidence="10">The sequence shown here is derived from an EMBL/GenBank/DDBJ whole genome shotgun (WGS) entry which is preliminary data.</text>
</comment>
<dbReference type="PANTHER" id="PTHR35259:SF1">
    <property type="entry name" value="BOMBESIN RECEPTOR-ACTIVATED PROTEIN C6ORF89"/>
    <property type="match status" value="1"/>
</dbReference>
<dbReference type="PANTHER" id="PTHR35259">
    <property type="entry name" value="BOMBESIN RECEPTOR-ACTIVATED PROTEIN C6ORF89"/>
    <property type="match status" value="1"/>
</dbReference>
<evidence type="ECO:0008006" key="12">
    <source>
        <dbReference type="Google" id="ProtNLM"/>
    </source>
</evidence>
<keyword evidence="4 9" id="KW-0812">Transmembrane</keyword>
<sequence>MNVDGPHLPPWGKPFYPQLKSKRDFSLEAMELSASEPSIYDKLSETIDLVRQTGYQCGMSEKAIEKFVKQLLEKNEPQRGPPRYPHLMGLCKGLLILGLVLLIVYFIIQPYTPLPPETTLSRAQVWGSLIVHIRLLSLPIAKKYMLEKCHDWWGLACRHNGSKVPPDCICCSAVDNLQIMNDLGQLPEKLHKCQPLLIKTRQYLSYEDLKHFQSQYPELAEVTIEENAADLWSCHPRDEFPFAFPRNKTQILQELFPAFSLLPFLQAVSLESCFLIHHPELQNKTHRLHSVFAVGNGQLTLSIMPSDKCREHCKTLKVELEAGDFGYASEEHWTLSFHSKGAEPVVVCDGSAS</sequence>
<dbReference type="EMBL" id="AKHW03003787">
    <property type="protein sequence ID" value="KYO33114.1"/>
    <property type="molecule type" value="Genomic_DNA"/>
</dbReference>
<reference evidence="10 11" key="1">
    <citation type="journal article" date="2012" name="Genome Biol.">
        <title>Sequencing three crocodilian genomes to illuminate the evolution of archosaurs and amniotes.</title>
        <authorList>
            <person name="St John J.A."/>
            <person name="Braun E.L."/>
            <person name="Isberg S.R."/>
            <person name="Miles L.G."/>
            <person name="Chong A.Y."/>
            <person name="Gongora J."/>
            <person name="Dalzell P."/>
            <person name="Moran C."/>
            <person name="Bed'hom B."/>
            <person name="Abzhanov A."/>
            <person name="Burgess S.C."/>
            <person name="Cooksey A.M."/>
            <person name="Castoe T.A."/>
            <person name="Crawford N.G."/>
            <person name="Densmore L.D."/>
            <person name="Drew J.C."/>
            <person name="Edwards S.V."/>
            <person name="Faircloth B.C."/>
            <person name="Fujita M.K."/>
            <person name="Greenwold M.J."/>
            <person name="Hoffmann F.G."/>
            <person name="Howard J.M."/>
            <person name="Iguchi T."/>
            <person name="Janes D.E."/>
            <person name="Khan S.Y."/>
            <person name="Kohno S."/>
            <person name="de Koning A.J."/>
            <person name="Lance S.L."/>
            <person name="McCarthy F.M."/>
            <person name="McCormack J.E."/>
            <person name="Merchant M.E."/>
            <person name="Peterson D.G."/>
            <person name="Pollock D.D."/>
            <person name="Pourmand N."/>
            <person name="Raney B.J."/>
            <person name="Roessler K.A."/>
            <person name="Sanford J.R."/>
            <person name="Sawyer R.H."/>
            <person name="Schmidt C.J."/>
            <person name="Triplett E.W."/>
            <person name="Tuberville T.D."/>
            <person name="Venegas-Anaya M."/>
            <person name="Howard J.T."/>
            <person name="Jarvis E.D."/>
            <person name="Guillette L.J.Jr."/>
            <person name="Glenn T.C."/>
            <person name="Green R.E."/>
            <person name="Ray D.A."/>
        </authorList>
    </citation>
    <scope>NUCLEOTIDE SEQUENCE [LARGE SCALE GENOMIC DNA]</scope>
    <source>
        <strain evidence="10">KSC_2009_1</strain>
    </source>
</reference>
<dbReference type="GO" id="GO:0000139">
    <property type="term" value="C:Golgi membrane"/>
    <property type="evidence" value="ECO:0007669"/>
    <property type="project" value="UniProtKB-SubCell"/>
</dbReference>
<keyword evidence="11" id="KW-1185">Reference proteome</keyword>
<keyword evidence="3" id="KW-0963">Cytoplasm</keyword>
<dbReference type="GO" id="GO:0005730">
    <property type="term" value="C:nucleolus"/>
    <property type="evidence" value="ECO:0007669"/>
    <property type="project" value="TreeGrafter"/>
</dbReference>
<dbReference type="Proteomes" id="UP000050525">
    <property type="component" value="Unassembled WGS sequence"/>
</dbReference>
<evidence type="ECO:0000256" key="4">
    <source>
        <dbReference type="ARBA" id="ARBA00022692"/>
    </source>
</evidence>
<evidence type="ECO:0000256" key="5">
    <source>
        <dbReference type="ARBA" id="ARBA00022968"/>
    </source>
</evidence>
<evidence type="ECO:0000256" key="7">
    <source>
        <dbReference type="ARBA" id="ARBA00023034"/>
    </source>
</evidence>